<dbReference type="SUPFAM" id="SSF52172">
    <property type="entry name" value="CheY-like"/>
    <property type="match status" value="1"/>
</dbReference>
<keyword evidence="4 10" id="KW-0597">Phosphoprotein</keyword>
<evidence type="ECO:0000256" key="2">
    <source>
        <dbReference type="ARBA" id="ARBA00018672"/>
    </source>
</evidence>
<dbReference type="InterPro" id="IPR001789">
    <property type="entry name" value="Sig_transdc_resp-reg_receiver"/>
</dbReference>
<dbReference type="InterPro" id="IPR009057">
    <property type="entry name" value="Homeodomain-like_sf"/>
</dbReference>
<evidence type="ECO:0000256" key="6">
    <source>
        <dbReference type="ARBA" id="ARBA00023015"/>
    </source>
</evidence>
<sequence length="254" mass="28946">MLRILIADDEEIIRNGLKNLIESSGLEVTVAALAENGEQALEAVEKYSPEIILMDINMPFLSGLSAIEKIREIDKECKIIIISGYGEFEYAQKALDLGVFSYLLKPIDYRNFKNILANAIDSYCNRIWEMNQIKDDSNATESCKDIALSALNYVRDHFTDSTISLNKVAETFHISQSYLTKIFKQKTGYTFTDYLNNLRILTAANLITQEEKSYTMSQISEMVGYSSPHYFSRAFKNYIGVSPNKYRTTNLNKN</sequence>
<dbReference type="SMART" id="SM00342">
    <property type="entry name" value="HTH_ARAC"/>
    <property type="match status" value="1"/>
</dbReference>
<evidence type="ECO:0000313" key="13">
    <source>
        <dbReference type="EMBL" id="SEM52324.1"/>
    </source>
</evidence>
<evidence type="ECO:0000256" key="8">
    <source>
        <dbReference type="ARBA" id="ARBA00023163"/>
    </source>
</evidence>
<keyword evidence="14" id="KW-1185">Reference proteome</keyword>
<dbReference type="Proteomes" id="UP000199158">
    <property type="component" value="Unassembled WGS sequence"/>
</dbReference>
<evidence type="ECO:0000313" key="14">
    <source>
        <dbReference type="Proteomes" id="UP000199158"/>
    </source>
</evidence>
<dbReference type="Pfam" id="PF00072">
    <property type="entry name" value="Response_reg"/>
    <property type="match status" value="1"/>
</dbReference>
<dbReference type="OrthoDB" id="9779069at2"/>
<dbReference type="AlphaFoldDB" id="A0A1H7Z2T1"/>
<dbReference type="Pfam" id="PF12833">
    <property type="entry name" value="HTH_18"/>
    <property type="match status" value="1"/>
</dbReference>
<dbReference type="RefSeq" id="WP_092751109.1">
    <property type="nucleotide sequence ID" value="NZ_FOCG01000001.1"/>
</dbReference>
<reference evidence="13 14" key="1">
    <citation type="submission" date="2016-10" db="EMBL/GenBank/DDBJ databases">
        <authorList>
            <person name="de Groot N.N."/>
        </authorList>
    </citation>
    <scope>NUCLEOTIDE SEQUENCE [LARGE SCALE GENOMIC DNA]</scope>
    <source>
        <strain evidence="13 14">CGMCC 1.5070</strain>
    </source>
</reference>
<dbReference type="InterPro" id="IPR020449">
    <property type="entry name" value="Tscrpt_reg_AraC-type_HTH"/>
</dbReference>
<dbReference type="InterPro" id="IPR018062">
    <property type="entry name" value="HTH_AraC-typ_CS"/>
</dbReference>
<gene>
    <name evidence="13" type="ORF">SAMN05216180_0390</name>
</gene>
<organism evidence="13 14">
    <name type="scientific">Hydrogenoanaerobacterium saccharovorans</name>
    <dbReference type="NCBI Taxonomy" id="474960"/>
    <lineage>
        <taxon>Bacteria</taxon>
        <taxon>Bacillati</taxon>
        <taxon>Bacillota</taxon>
        <taxon>Clostridia</taxon>
        <taxon>Eubacteriales</taxon>
        <taxon>Oscillospiraceae</taxon>
        <taxon>Hydrogenoanaerobacterium</taxon>
    </lineage>
</organism>
<dbReference type="STRING" id="474960.SAMN05216180_0390"/>
<dbReference type="GO" id="GO:0043565">
    <property type="term" value="F:sequence-specific DNA binding"/>
    <property type="evidence" value="ECO:0007669"/>
    <property type="project" value="InterPro"/>
</dbReference>
<keyword evidence="7" id="KW-0238">DNA-binding</keyword>
<dbReference type="InterPro" id="IPR051552">
    <property type="entry name" value="HptR"/>
</dbReference>
<protein>
    <recommendedName>
        <fullName evidence="2">Stage 0 sporulation protein A homolog</fullName>
    </recommendedName>
</protein>
<dbReference type="GO" id="GO:0000160">
    <property type="term" value="P:phosphorelay signal transduction system"/>
    <property type="evidence" value="ECO:0007669"/>
    <property type="project" value="UniProtKB-KW"/>
</dbReference>
<evidence type="ECO:0000259" key="12">
    <source>
        <dbReference type="PROSITE" id="PS50110"/>
    </source>
</evidence>
<dbReference type="PROSITE" id="PS00041">
    <property type="entry name" value="HTH_ARAC_FAMILY_1"/>
    <property type="match status" value="1"/>
</dbReference>
<comment type="subcellular location">
    <subcellularLocation>
        <location evidence="1">Cytoplasm</location>
    </subcellularLocation>
</comment>
<dbReference type="PROSITE" id="PS01124">
    <property type="entry name" value="HTH_ARAC_FAMILY_2"/>
    <property type="match status" value="1"/>
</dbReference>
<evidence type="ECO:0000256" key="7">
    <source>
        <dbReference type="ARBA" id="ARBA00023125"/>
    </source>
</evidence>
<dbReference type="SMART" id="SM00448">
    <property type="entry name" value="REC"/>
    <property type="match status" value="1"/>
</dbReference>
<dbReference type="InterPro" id="IPR011006">
    <property type="entry name" value="CheY-like_superfamily"/>
</dbReference>
<dbReference type="CDD" id="cd17536">
    <property type="entry name" value="REC_YesN-like"/>
    <property type="match status" value="1"/>
</dbReference>
<evidence type="ECO:0000256" key="10">
    <source>
        <dbReference type="PROSITE-ProRule" id="PRU00169"/>
    </source>
</evidence>
<dbReference type="InterPro" id="IPR018060">
    <property type="entry name" value="HTH_AraC"/>
</dbReference>
<dbReference type="PROSITE" id="PS50110">
    <property type="entry name" value="RESPONSE_REGULATORY"/>
    <property type="match status" value="1"/>
</dbReference>
<evidence type="ECO:0000256" key="1">
    <source>
        <dbReference type="ARBA" id="ARBA00004496"/>
    </source>
</evidence>
<name>A0A1H7Z2T1_9FIRM</name>
<proteinExistence type="predicted"/>
<evidence type="ECO:0000256" key="4">
    <source>
        <dbReference type="ARBA" id="ARBA00022553"/>
    </source>
</evidence>
<evidence type="ECO:0000256" key="9">
    <source>
        <dbReference type="ARBA" id="ARBA00024867"/>
    </source>
</evidence>
<evidence type="ECO:0000256" key="5">
    <source>
        <dbReference type="ARBA" id="ARBA00023012"/>
    </source>
</evidence>
<feature type="domain" description="Response regulatory" evidence="12">
    <location>
        <begin position="3"/>
        <end position="120"/>
    </location>
</feature>
<dbReference type="EMBL" id="FOCG01000001">
    <property type="protein sequence ID" value="SEM52324.1"/>
    <property type="molecule type" value="Genomic_DNA"/>
</dbReference>
<dbReference type="GO" id="GO:0005737">
    <property type="term" value="C:cytoplasm"/>
    <property type="evidence" value="ECO:0007669"/>
    <property type="project" value="UniProtKB-SubCell"/>
</dbReference>
<dbReference type="PANTHER" id="PTHR42713:SF3">
    <property type="entry name" value="TRANSCRIPTIONAL REGULATORY PROTEIN HPTR"/>
    <property type="match status" value="1"/>
</dbReference>
<feature type="modified residue" description="4-aspartylphosphate" evidence="10">
    <location>
        <position position="55"/>
    </location>
</feature>
<evidence type="ECO:0000256" key="3">
    <source>
        <dbReference type="ARBA" id="ARBA00022490"/>
    </source>
</evidence>
<dbReference type="SUPFAM" id="SSF46689">
    <property type="entry name" value="Homeodomain-like"/>
    <property type="match status" value="2"/>
</dbReference>
<keyword evidence="5" id="KW-0902">Two-component regulatory system</keyword>
<dbReference type="Gene3D" id="3.40.50.2300">
    <property type="match status" value="1"/>
</dbReference>
<evidence type="ECO:0000259" key="11">
    <source>
        <dbReference type="PROSITE" id="PS01124"/>
    </source>
</evidence>
<keyword evidence="8" id="KW-0804">Transcription</keyword>
<feature type="domain" description="HTH araC/xylS-type" evidence="11">
    <location>
        <begin position="148"/>
        <end position="249"/>
    </location>
</feature>
<dbReference type="PANTHER" id="PTHR42713">
    <property type="entry name" value="HISTIDINE KINASE-RELATED"/>
    <property type="match status" value="1"/>
</dbReference>
<accession>A0A1H7Z2T1</accession>
<keyword evidence="3" id="KW-0963">Cytoplasm</keyword>
<comment type="function">
    <text evidence="9">May play the central regulatory role in sporulation. It may be an element of the effector pathway responsible for the activation of sporulation genes in response to nutritional stress. Spo0A may act in concert with spo0H (a sigma factor) to control the expression of some genes that are critical to the sporulation process.</text>
</comment>
<dbReference type="PRINTS" id="PR00032">
    <property type="entry name" value="HTHARAC"/>
</dbReference>
<keyword evidence="6" id="KW-0805">Transcription regulation</keyword>
<dbReference type="GO" id="GO:0003700">
    <property type="term" value="F:DNA-binding transcription factor activity"/>
    <property type="evidence" value="ECO:0007669"/>
    <property type="project" value="InterPro"/>
</dbReference>
<dbReference type="Gene3D" id="1.10.10.60">
    <property type="entry name" value="Homeodomain-like"/>
    <property type="match status" value="2"/>
</dbReference>